<evidence type="ECO:0000313" key="1">
    <source>
        <dbReference type="EMBL" id="TEB33840.1"/>
    </source>
</evidence>
<reference evidence="1 2" key="1">
    <citation type="journal article" date="2019" name="Nat. Ecol. Evol.">
        <title>Megaphylogeny resolves global patterns of mushroom evolution.</title>
        <authorList>
            <person name="Varga T."/>
            <person name="Krizsan K."/>
            <person name="Foldi C."/>
            <person name="Dima B."/>
            <person name="Sanchez-Garcia M."/>
            <person name="Sanchez-Ramirez S."/>
            <person name="Szollosi G.J."/>
            <person name="Szarkandi J.G."/>
            <person name="Papp V."/>
            <person name="Albert L."/>
            <person name="Andreopoulos W."/>
            <person name="Angelini C."/>
            <person name="Antonin V."/>
            <person name="Barry K.W."/>
            <person name="Bougher N.L."/>
            <person name="Buchanan P."/>
            <person name="Buyck B."/>
            <person name="Bense V."/>
            <person name="Catcheside P."/>
            <person name="Chovatia M."/>
            <person name="Cooper J."/>
            <person name="Damon W."/>
            <person name="Desjardin D."/>
            <person name="Finy P."/>
            <person name="Geml J."/>
            <person name="Haridas S."/>
            <person name="Hughes K."/>
            <person name="Justo A."/>
            <person name="Karasinski D."/>
            <person name="Kautmanova I."/>
            <person name="Kiss B."/>
            <person name="Kocsube S."/>
            <person name="Kotiranta H."/>
            <person name="LaButti K.M."/>
            <person name="Lechner B.E."/>
            <person name="Liimatainen K."/>
            <person name="Lipzen A."/>
            <person name="Lukacs Z."/>
            <person name="Mihaltcheva S."/>
            <person name="Morgado L.N."/>
            <person name="Niskanen T."/>
            <person name="Noordeloos M.E."/>
            <person name="Ohm R.A."/>
            <person name="Ortiz-Santana B."/>
            <person name="Ovrebo C."/>
            <person name="Racz N."/>
            <person name="Riley R."/>
            <person name="Savchenko A."/>
            <person name="Shiryaev A."/>
            <person name="Soop K."/>
            <person name="Spirin V."/>
            <person name="Szebenyi C."/>
            <person name="Tomsovsky M."/>
            <person name="Tulloss R.E."/>
            <person name="Uehling J."/>
            <person name="Grigoriev I.V."/>
            <person name="Vagvolgyi C."/>
            <person name="Papp T."/>
            <person name="Martin F.M."/>
            <person name="Miettinen O."/>
            <person name="Hibbett D.S."/>
            <person name="Nagy L.G."/>
        </authorList>
    </citation>
    <scope>NUCLEOTIDE SEQUENCE [LARGE SCALE GENOMIC DNA]</scope>
    <source>
        <strain evidence="1 2">FP101781</strain>
    </source>
</reference>
<evidence type="ECO:0008006" key="3">
    <source>
        <dbReference type="Google" id="ProtNLM"/>
    </source>
</evidence>
<name>A0A4Y7TI29_COPMI</name>
<accession>A0A4Y7TI29</accession>
<dbReference type="OrthoDB" id="5424209at2759"/>
<dbReference type="EMBL" id="QPFP01000011">
    <property type="protein sequence ID" value="TEB33840.1"/>
    <property type="molecule type" value="Genomic_DNA"/>
</dbReference>
<proteinExistence type="predicted"/>
<comment type="caution">
    <text evidence="1">The sequence shown here is derived from an EMBL/GenBank/DDBJ whole genome shotgun (WGS) entry which is preliminary data.</text>
</comment>
<dbReference type="Proteomes" id="UP000298030">
    <property type="component" value="Unassembled WGS sequence"/>
</dbReference>
<dbReference type="AlphaFoldDB" id="A0A4Y7TI29"/>
<keyword evidence="2" id="KW-1185">Reference proteome</keyword>
<organism evidence="1 2">
    <name type="scientific">Coprinellus micaceus</name>
    <name type="common">Glistening ink-cap mushroom</name>
    <name type="synonym">Coprinus micaceus</name>
    <dbReference type="NCBI Taxonomy" id="71717"/>
    <lineage>
        <taxon>Eukaryota</taxon>
        <taxon>Fungi</taxon>
        <taxon>Dikarya</taxon>
        <taxon>Basidiomycota</taxon>
        <taxon>Agaricomycotina</taxon>
        <taxon>Agaricomycetes</taxon>
        <taxon>Agaricomycetidae</taxon>
        <taxon>Agaricales</taxon>
        <taxon>Agaricineae</taxon>
        <taxon>Psathyrellaceae</taxon>
        <taxon>Coprinellus</taxon>
    </lineage>
</organism>
<evidence type="ECO:0000313" key="2">
    <source>
        <dbReference type="Proteomes" id="UP000298030"/>
    </source>
</evidence>
<gene>
    <name evidence="1" type="ORF">FA13DRAFT_1789660</name>
</gene>
<dbReference type="SUPFAM" id="SSF50494">
    <property type="entry name" value="Trypsin-like serine proteases"/>
    <property type="match status" value="1"/>
</dbReference>
<dbReference type="InterPro" id="IPR009003">
    <property type="entry name" value="Peptidase_S1_PA"/>
</dbReference>
<protein>
    <recommendedName>
        <fullName evidence="3">Serine protease</fullName>
    </recommendedName>
</protein>
<sequence length="287" mass="32216">MSTVAARVHLRSISLGDVRQFAEQLAELVANPDEEDATGYQQDLENKESDLKKVRADVGILGDFLKLLKSTWSDPIDRIVGWVDWAPKIANNVDHRRYTRDIGVITLDEDKFIKNFKGNFVYLAGKFTRDEIIACFYPNAANPPEFEYPKNHLFRLLGFVDAAALSNPYFLDKNNNPCFTVAKDGQTTDLTFGRQSELEAYTCRDLAGESWEVAVLNWGGWKHGNFSAKGDSGAAIFNAEGKLVAILHSGMPRGKSNHVTFGTPGHYVEQLIKEQYPDADFLLHEVR</sequence>